<dbReference type="OrthoDB" id="271628at2759"/>
<dbReference type="InterPro" id="IPR030564">
    <property type="entry name" value="Myotubularin"/>
</dbReference>
<feature type="non-terminal residue" evidence="4">
    <location>
        <position position="1"/>
    </location>
</feature>
<dbReference type="GO" id="GO:0046856">
    <property type="term" value="P:phosphatidylinositol dephosphorylation"/>
    <property type="evidence" value="ECO:0000318"/>
    <property type="project" value="GO_Central"/>
</dbReference>
<gene>
    <name evidence="4" type="ORF">DICPUDRAFT_6017</name>
</gene>
<dbReference type="SMART" id="SM00404">
    <property type="entry name" value="PTPc_motif"/>
    <property type="match status" value="1"/>
</dbReference>
<dbReference type="AlphaFoldDB" id="F1A1E7"/>
<evidence type="ECO:0000256" key="2">
    <source>
        <dbReference type="PIRSR" id="PIRSR630564-2"/>
    </source>
</evidence>
<dbReference type="GO" id="GO:0005737">
    <property type="term" value="C:cytoplasm"/>
    <property type="evidence" value="ECO:0000318"/>
    <property type="project" value="GO_Central"/>
</dbReference>
<evidence type="ECO:0000313" key="5">
    <source>
        <dbReference type="Proteomes" id="UP000001064"/>
    </source>
</evidence>
<evidence type="ECO:0000256" key="1">
    <source>
        <dbReference type="PIRSR" id="PIRSR630564-1"/>
    </source>
</evidence>
<dbReference type="EMBL" id="GL871370">
    <property type="protein sequence ID" value="EGC29990.1"/>
    <property type="molecule type" value="Genomic_DNA"/>
</dbReference>
<organism evidence="4 5">
    <name type="scientific">Dictyostelium purpureum</name>
    <name type="common">Slime mold</name>
    <dbReference type="NCBI Taxonomy" id="5786"/>
    <lineage>
        <taxon>Eukaryota</taxon>
        <taxon>Amoebozoa</taxon>
        <taxon>Evosea</taxon>
        <taxon>Eumycetozoa</taxon>
        <taxon>Dictyostelia</taxon>
        <taxon>Dictyosteliales</taxon>
        <taxon>Dictyosteliaceae</taxon>
        <taxon>Dictyostelium</taxon>
    </lineage>
</organism>
<dbReference type="Pfam" id="PF06602">
    <property type="entry name" value="Myotub-related"/>
    <property type="match status" value="1"/>
</dbReference>
<dbReference type="PROSITE" id="PS51339">
    <property type="entry name" value="PPASE_MYOTUBULARIN"/>
    <property type="match status" value="1"/>
</dbReference>
<dbReference type="InterPro" id="IPR010569">
    <property type="entry name" value="Myotubularin-like_Pase_dom"/>
</dbReference>
<protein>
    <recommendedName>
        <fullName evidence="3">Myotubularin phosphatase domain-containing protein</fullName>
    </recommendedName>
</protein>
<dbReference type="GeneID" id="10511409"/>
<dbReference type="OMA" id="FTERCAF"/>
<dbReference type="InParanoid" id="F1A1E7"/>
<dbReference type="VEuPathDB" id="AmoebaDB:DICPUDRAFT_6017"/>
<dbReference type="PANTHER" id="PTHR10807:SF112">
    <property type="entry name" value="MYOTUBULARIN-RELATED PROTEIN DDB_G0290005"/>
    <property type="match status" value="1"/>
</dbReference>
<dbReference type="InterPro" id="IPR029021">
    <property type="entry name" value="Prot-tyrosine_phosphatase-like"/>
</dbReference>
<reference evidence="5" key="1">
    <citation type="journal article" date="2011" name="Genome Biol.">
        <title>Comparative genomics of the social amoebae Dictyostelium discoideum and Dictyostelium purpureum.</title>
        <authorList>
            <consortium name="US DOE Joint Genome Institute (JGI-PGF)"/>
            <person name="Sucgang R."/>
            <person name="Kuo A."/>
            <person name="Tian X."/>
            <person name="Salerno W."/>
            <person name="Parikh A."/>
            <person name="Feasley C.L."/>
            <person name="Dalin E."/>
            <person name="Tu H."/>
            <person name="Huang E."/>
            <person name="Barry K."/>
            <person name="Lindquist E."/>
            <person name="Shapiro H."/>
            <person name="Bruce D."/>
            <person name="Schmutz J."/>
            <person name="Salamov A."/>
            <person name="Fey P."/>
            <person name="Gaudet P."/>
            <person name="Anjard C."/>
            <person name="Babu M.M."/>
            <person name="Basu S."/>
            <person name="Bushmanova Y."/>
            <person name="van der Wel H."/>
            <person name="Katoh-Kurasawa M."/>
            <person name="Dinh C."/>
            <person name="Coutinho P.M."/>
            <person name="Saito T."/>
            <person name="Elias M."/>
            <person name="Schaap P."/>
            <person name="Kay R.R."/>
            <person name="Henrissat B."/>
            <person name="Eichinger L."/>
            <person name="Rivero F."/>
            <person name="Putnam N.H."/>
            <person name="West C.M."/>
            <person name="Loomis W.F."/>
            <person name="Chisholm R.L."/>
            <person name="Shaulsky G."/>
            <person name="Strassmann J.E."/>
            <person name="Queller D.C."/>
            <person name="Kuspa A."/>
            <person name="Grigoriev I.V."/>
        </authorList>
    </citation>
    <scope>NUCLEOTIDE SEQUENCE [LARGE SCALE GENOMIC DNA]</scope>
    <source>
        <strain evidence="5">QSDP1</strain>
    </source>
</reference>
<dbReference type="PANTHER" id="PTHR10807">
    <property type="entry name" value="MYOTUBULARIN-RELATED"/>
    <property type="match status" value="1"/>
</dbReference>
<feature type="active site" description="Phosphocysteine intermediate" evidence="1">
    <location>
        <position position="274"/>
    </location>
</feature>
<name>F1A1E7_DICPU</name>
<dbReference type="eggNOG" id="KOG4471">
    <property type="taxonomic scope" value="Eukaryota"/>
</dbReference>
<keyword evidence="5" id="KW-1185">Reference proteome</keyword>
<dbReference type="GO" id="GO:0004438">
    <property type="term" value="F:phosphatidylinositol-3-phosphate phosphatase activity"/>
    <property type="evidence" value="ECO:0000318"/>
    <property type="project" value="GO_Central"/>
</dbReference>
<dbReference type="GO" id="GO:0016020">
    <property type="term" value="C:membrane"/>
    <property type="evidence" value="ECO:0000318"/>
    <property type="project" value="GO_Central"/>
</dbReference>
<feature type="domain" description="Myotubularin phosphatase" evidence="3">
    <location>
        <begin position="56"/>
        <end position="419"/>
    </location>
</feature>
<dbReference type="STRING" id="5786.F1A1E7"/>
<dbReference type="Proteomes" id="UP000001064">
    <property type="component" value="Unassembled WGS sequence"/>
</dbReference>
<feature type="binding site" evidence="2">
    <location>
        <begin position="274"/>
        <end position="280"/>
    </location>
    <ligand>
        <name>substrate</name>
    </ligand>
</feature>
<evidence type="ECO:0000259" key="3">
    <source>
        <dbReference type="PROSITE" id="PS51339"/>
    </source>
</evidence>
<proteinExistence type="predicted"/>
<dbReference type="InterPro" id="IPR003595">
    <property type="entry name" value="Tyr_Pase_cat"/>
</dbReference>
<sequence>LEIRCKDFNLSRFCLPLNDKGNDAFELMSKLAFPDNEKSMFTYSYTPYKGLQTVNGWQLYDPVEEYTRQGLICPGGEWRLSKINQKYELCATYPQSLMIPFSISDYLLNKSANFRNKSRIPVCTWRHRFTHATLSRSSQPVNGFGKHRCEEDELLVQAIRKCTPTSNSPNSTQPLYIYDIRSKSSIVNSTGGNHSEDISNYTHCQLETVYLQNIHELRESASKLYKVIRNWNEKKSWSEVSNTGWLAQISKLLSTSKSILNCVHSLGLSVLIHCIDGWDRATQITSLVQLLADPFYRTLKGFIILICKEWLSFGHKFMTRNSSLTSLPSKQTSPIFLQFIDCVWQLTKQFPTSFEFSDRFLSVILHHLNSNIFGTFLYDSEKERQANKVMNETESLWTLLITASKNSSLLNPLYAAPPH</sequence>
<feature type="binding site" evidence="2">
    <location>
        <begin position="213"/>
        <end position="214"/>
    </location>
    <ligand>
        <name>substrate</name>
    </ligand>
</feature>
<dbReference type="RefSeq" id="XP_003293493.1">
    <property type="nucleotide sequence ID" value="XM_003293445.1"/>
</dbReference>
<accession>F1A1E7</accession>
<dbReference type="KEGG" id="dpp:DICPUDRAFT_6017"/>
<feature type="non-terminal residue" evidence="4">
    <location>
        <position position="419"/>
    </location>
</feature>
<dbReference type="SUPFAM" id="SSF52799">
    <property type="entry name" value="(Phosphotyrosine protein) phosphatases II"/>
    <property type="match status" value="1"/>
</dbReference>
<evidence type="ECO:0000313" key="4">
    <source>
        <dbReference type="EMBL" id="EGC29990.1"/>
    </source>
</evidence>